<dbReference type="SUPFAM" id="SSF46548">
    <property type="entry name" value="alpha-helical ferredoxin"/>
    <property type="match status" value="1"/>
</dbReference>
<keyword evidence="1" id="KW-0813">Transport</keyword>
<evidence type="ECO:0000256" key="7">
    <source>
        <dbReference type="ARBA" id="ARBA00023014"/>
    </source>
</evidence>
<dbReference type="PIRSF" id="PIRSF036408">
    <property type="entry name" value="PduS_prd"/>
    <property type="match status" value="1"/>
</dbReference>
<dbReference type="SUPFAM" id="SSF142019">
    <property type="entry name" value="Nqo1 FMN-binding domain-like"/>
    <property type="match status" value="1"/>
</dbReference>
<dbReference type="Pfam" id="PF13375">
    <property type="entry name" value="RnfC_N"/>
    <property type="match status" value="1"/>
</dbReference>
<keyword evidence="4" id="KW-0677">Repeat</keyword>
<dbReference type="AlphaFoldDB" id="A0A1Y4LJ48"/>
<comment type="caution">
    <text evidence="9">The sequence shown here is derived from an EMBL/GenBank/DDBJ whole genome shotgun (WGS) entry which is preliminary data.</text>
</comment>
<dbReference type="InterPro" id="IPR010208">
    <property type="entry name" value="Ion_transpt_RnfC/RsxC"/>
</dbReference>
<dbReference type="InterPro" id="IPR017054">
    <property type="entry name" value="PduS"/>
</dbReference>
<evidence type="ECO:0000256" key="5">
    <source>
        <dbReference type="ARBA" id="ARBA00022982"/>
    </source>
</evidence>
<dbReference type="InterPro" id="IPR009051">
    <property type="entry name" value="Helical_ferredxn"/>
</dbReference>
<dbReference type="InterPro" id="IPR026902">
    <property type="entry name" value="RnfC_N"/>
</dbReference>
<evidence type="ECO:0000313" key="10">
    <source>
        <dbReference type="Proteomes" id="UP000195897"/>
    </source>
</evidence>
<dbReference type="RefSeq" id="WP_087370540.1">
    <property type="nucleotide sequence ID" value="NZ_NFKK01000002.1"/>
</dbReference>
<dbReference type="Gene3D" id="1.10.1060.10">
    <property type="entry name" value="Alpha-helical ferredoxin"/>
    <property type="match status" value="1"/>
</dbReference>
<evidence type="ECO:0000256" key="2">
    <source>
        <dbReference type="ARBA" id="ARBA00022485"/>
    </source>
</evidence>
<protein>
    <submittedName>
        <fullName evidence="9">Proton-conducting membrane transporter</fullName>
    </submittedName>
</protein>
<keyword evidence="7" id="KW-0411">Iron-sulfur</keyword>
<dbReference type="Gene3D" id="3.40.50.11540">
    <property type="entry name" value="NADH-ubiquinone oxidoreductase 51kDa subunit"/>
    <property type="match status" value="1"/>
</dbReference>
<dbReference type="PROSITE" id="PS00198">
    <property type="entry name" value="4FE4S_FER_1"/>
    <property type="match status" value="1"/>
</dbReference>
<dbReference type="GO" id="GO:0051539">
    <property type="term" value="F:4 iron, 4 sulfur cluster binding"/>
    <property type="evidence" value="ECO:0007669"/>
    <property type="project" value="UniProtKB-KW"/>
</dbReference>
<feature type="domain" description="4Fe-4S ferredoxin-type" evidence="8">
    <location>
        <begin position="246"/>
        <end position="276"/>
    </location>
</feature>
<dbReference type="PANTHER" id="PTHR43034:SF2">
    <property type="entry name" value="ION-TRANSLOCATING OXIDOREDUCTASE COMPLEX SUBUNIT C"/>
    <property type="match status" value="1"/>
</dbReference>
<evidence type="ECO:0000256" key="3">
    <source>
        <dbReference type="ARBA" id="ARBA00022723"/>
    </source>
</evidence>
<evidence type="ECO:0000259" key="8">
    <source>
        <dbReference type="PROSITE" id="PS51379"/>
    </source>
</evidence>
<reference evidence="10" key="1">
    <citation type="submission" date="2017-04" db="EMBL/GenBank/DDBJ databases">
        <title>Function of individual gut microbiota members based on whole genome sequencing of pure cultures obtained from chicken caecum.</title>
        <authorList>
            <person name="Medvecky M."/>
            <person name="Cejkova D."/>
            <person name="Polansky O."/>
            <person name="Karasova D."/>
            <person name="Kubasova T."/>
            <person name="Cizek A."/>
            <person name="Rychlik I."/>
        </authorList>
    </citation>
    <scope>NUCLEOTIDE SEQUENCE [LARGE SCALE GENOMIC DNA]</scope>
    <source>
        <strain evidence="10">An180</strain>
    </source>
</reference>
<keyword evidence="6" id="KW-0408">Iron</keyword>
<keyword evidence="3" id="KW-0479">Metal-binding</keyword>
<feature type="domain" description="4Fe-4S ferredoxin-type" evidence="8">
    <location>
        <begin position="297"/>
        <end position="328"/>
    </location>
</feature>
<name>A0A1Y4LJ48_9FIRM</name>
<dbReference type="InterPro" id="IPR011538">
    <property type="entry name" value="Nuo51_FMN-bd"/>
</dbReference>
<dbReference type="PROSITE" id="PS51379">
    <property type="entry name" value="4FE4S_FER_2"/>
    <property type="match status" value="2"/>
</dbReference>
<evidence type="ECO:0000256" key="6">
    <source>
        <dbReference type="ARBA" id="ARBA00023004"/>
    </source>
</evidence>
<dbReference type="InterPro" id="IPR037225">
    <property type="entry name" value="Nuo51_FMN-bd_sf"/>
</dbReference>
<dbReference type="InterPro" id="IPR017900">
    <property type="entry name" value="4Fe4S_Fe_S_CS"/>
</dbReference>
<accession>A0A1Y4LJ48</accession>
<sequence>MNLLDAIREAGIVGAGGAGFPTHVKLKAKAEWFIVNAAECEPLIETDKYLCRTYADRIVAAAVIVAGHLQAEHTVIALKKKYRAEIDALRAAIDKAGAAIEICEMGVFYPAGDEQTMVQFVTGKTVPERGLPLDVGAVVDNVGTLLGIYDAMTEGKSVSSKYLSVVGEVREPIMIHTPIGTPITQCIEAAKPHLTDYAVIVGGPMMGRVLSDREAIRNAVVTKTTGNLIVLPRDHYLITRAGRPMERIRAQARTACIQCRMCTDLCPRYQIGHQIRPHMVMRNLYREQTISSNEEFLRAFGDAANCCSCGVCEMFACPMGLSPRKVNEYMKGALRERGLQPERNMKPEARPELDMRRIPTERLIARLGLSAYSGLHAHTCIELSPDEVFVPFAQHIGKPAQPVCKAGDTVNKGDLIAQAAEGALSANIHAGITGVITEVSAAGARISGRKEG</sequence>
<evidence type="ECO:0000256" key="4">
    <source>
        <dbReference type="ARBA" id="ARBA00022737"/>
    </source>
</evidence>
<gene>
    <name evidence="9" type="ORF">B5F17_02770</name>
</gene>
<dbReference type="Pfam" id="PF13534">
    <property type="entry name" value="Fer4_17"/>
    <property type="match status" value="1"/>
</dbReference>
<dbReference type="InterPro" id="IPR017896">
    <property type="entry name" value="4Fe4S_Fe-S-bd"/>
</dbReference>
<organism evidence="9 10">
    <name type="scientific">Butyricicoccus pullicaecorum</name>
    <dbReference type="NCBI Taxonomy" id="501571"/>
    <lineage>
        <taxon>Bacteria</taxon>
        <taxon>Bacillati</taxon>
        <taxon>Bacillota</taxon>
        <taxon>Clostridia</taxon>
        <taxon>Eubacteriales</taxon>
        <taxon>Butyricicoccaceae</taxon>
        <taxon>Butyricicoccus</taxon>
    </lineage>
</organism>
<proteinExistence type="predicted"/>
<dbReference type="SUPFAM" id="SSF142984">
    <property type="entry name" value="Nqo1 middle domain-like"/>
    <property type="match status" value="1"/>
</dbReference>
<keyword evidence="5" id="KW-0249">Electron transport</keyword>
<dbReference type="GO" id="GO:0009055">
    <property type="term" value="F:electron transfer activity"/>
    <property type="evidence" value="ECO:0007669"/>
    <property type="project" value="InterPro"/>
</dbReference>
<dbReference type="Pfam" id="PF01512">
    <property type="entry name" value="Complex1_51K"/>
    <property type="match status" value="1"/>
</dbReference>
<dbReference type="GO" id="GO:0046872">
    <property type="term" value="F:metal ion binding"/>
    <property type="evidence" value="ECO:0007669"/>
    <property type="project" value="UniProtKB-KW"/>
</dbReference>
<dbReference type="PANTHER" id="PTHR43034">
    <property type="entry name" value="ION-TRANSLOCATING OXIDOREDUCTASE COMPLEX SUBUNIT C"/>
    <property type="match status" value="1"/>
</dbReference>
<dbReference type="EMBL" id="NFKK01000002">
    <property type="protein sequence ID" value="OUP54152.1"/>
    <property type="molecule type" value="Genomic_DNA"/>
</dbReference>
<keyword evidence="2" id="KW-0004">4Fe-4S</keyword>
<evidence type="ECO:0000256" key="1">
    <source>
        <dbReference type="ARBA" id="ARBA00022448"/>
    </source>
</evidence>
<dbReference type="Proteomes" id="UP000195897">
    <property type="component" value="Unassembled WGS sequence"/>
</dbReference>
<dbReference type="GO" id="GO:0016020">
    <property type="term" value="C:membrane"/>
    <property type="evidence" value="ECO:0007669"/>
    <property type="project" value="InterPro"/>
</dbReference>
<evidence type="ECO:0000313" key="9">
    <source>
        <dbReference type="EMBL" id="OUP54152.1"/>
    </source>
</evidence>